<dbReference type="EMBL" id="CAQQ02390805">
    <property type="status" value="NOT_ANNOTATED_CDS"/>
    <property type="molecule type" value="Genomic_DNA"/>
</dbReference>
<dbReference type="HOGENOM" id="CLU_081403_1_0_1"/>
<accession>T1GAD0</accession>
<keyword evidence="3" id="KW-1185">Reference proteome</keyword>
<keyword evidence="1" id="KW-0802">TPR repeat</keyword>
<dbReference type="EnsemblMetazoa" id="MESCA000185-RA">
    <property type="protein sequence ID" value="MESCA000185-PA"/>
    <property type="gene ID" value="MESCA000185"/>
</dbReference>
<dbReference type="GO" id="GO:0007288">
    <property type="term" value="P:sperm axoneme assembly"/>
    <property type="evidence" value="ECO:0007669"/>
    <property type="project" value="TreeGrafter"/>
</dbReference>
<evidence type="ECO:0000256" key="1">
    <source>
        <dbReference type="PROSITE-ProRule" id="PRU00339"/>
    </source>
</evidence>
<evidence type="ECO:0000313" key="3">
    <source>
        <dbReference type="Proteomes" id="UP000015102"/>
    </source>
</evidence>
<dbReference type="SUPFAM" id="SSF48452">
    <property type="entry name" value="TPR-like"/>
    <property type="match status" value="1"/>
</dbReference>
<dbReference type="InterPro" id="IPR011990">
    <property type="entry name" value="TPR-like_helical_dom_sf"/>
</dbReference>
<dbReference type="GO" id="GO:0005737">
    <property type="term" value="C:cytoplasm"/>
    <property type="evidence" value="ECO:0007669"/>
    <property type="project" value="TreeGrafter"/>
</dbReference>
<evidence type="ECO:0000313" key="2">
    <source>
        <dbReference type="EnsemblMetazoa" id="MESCA000185-PA"/>
    </source>
</evidence>
<protein>
    <submittedName>
        <fullName evidence="2">Uncharacterized protein</fullName>
    </submittedName>
</protein>
<dbReference type="STRING" id="36166.T1GAD0"/>
<dbReference type="GO" id="GO:0005813">
    <property type="term" value="C:centrosome"/>
    <property type="evidence" value="ECO:0007669"/>
    <property type="project" value="TreeGrafter"/>
</dbReference>
<feature type="repeat" description="TPR" evidence="1">
    <location>
        <begin position="121"/>
        <end position="154"/>
    </location>
</feature>
<dbReference type="PANTHER" id="PTHR46540">
    <property type="entry name" value="TETRATRICOPEPTIDE REPEAT PROTEIN 12"/>
    <property type="match status" value="1"/>
</dbReference>
<dbReference type="InterPro" id="IPR043195">
    <property type="entry name" value="TTC12"/>
</dbReference>
<dbReference type="PROSITE" id="PS50005">
    <property type="entry name" value="TPR"/>
    <property type="match status" value="1"/>
</dbReference>
<reference evidence="2" key="2">
    <citation type="submission" date="2015-06" db="UniProtKB">
        <authorList>
            <consortium name="EnsemblMetazoa"/>
        </authorList>
    </citation>
    <scope>IDENTIFICATION</scope>
</reference>
<proteinExistence type="predicted"/>
<dbReference type="PANTHER" id="PTHR46540:SF1">
    <property type="entry name" value="TETRATRICOPEPTIDE REPEAT PROTEIN 12"/>
    <property type="match status" value="1"/>
</dbReference>
<sequence length="175" mass="20527">MDSIKKSSHQFEDEEFKSFETKVDSVMKILEQLNNTDKEEQESGMIAADQYLNGKIKDLEKLNEDNFIVNVKSDRTVINRKALEDDEDRGPKTMSQYTFMKQLEDDAKKRAANKKERESIAQNFRKMGNEAFRKQEYEKAVNLYTKAIDHVKDSPILYNNRALCYINFSNKVLKH</sequence>
<reference evidence="3" key="1">
    <citation type="submission" date="2013-02" db="EMBL/GenBank/DDBJ databases">
        <authorList>
            <person name="Hughes D."/>
        </authorList>
    </citation>
    <scope>NUCLEOTIDE SEQUENCE</scope>
    <source>
        <strain>Durham</strain>
        <strain evidence="3">NC isolate 2 -- Noor lab</strain>
    </source>
</reference>
<name>T1GAD0_MEGSC</name>
<organism evidence="2 3">
    <name type="scientific">Megaselia scalaris</name>
    <name type="common">Humpbacked fly</name>
    <name type="synonym">Phora scalaris</name>
    <dbReference type="NCBI Taxonomy" id="36166"/>
    <lineage>
        <taxon>Eukaryota</taxon>
        <taxon>Metazoa</taxon>
        <taxon>Ecdysozoa</taxon>
        <taxon>Arthropoda</taxon>
        <taxon>Hexapoda</taxon>
        <taxon>Insecta</taxon>
        <taxon>Pterygota</taxon>
        <taxon>Neoptera</taxon>
        <taxon>Endopterygota</taxon>
        <taxon>Diptera</taxon>
        <taxon>Brachycera</taxon>
        <taxon>Muscomorpha</taxon>
        <taxon>Platypezoidea</taxon>
        <taxon>Phoridae</taxon>
        <taxon>Megaseliini</taxon>
        <taxon>Megaselia</taxon>
    </lineage>
</organism>
<dbReference type="Gene3D" id="1.25.40.10">
    <property type="entry name" value="Tetratricopeptide repeat domain"/>
    <property type="match status" value="1"/>
</dbReference>
<dbReference type="GO" id="GO:0070286">
    <property type="term" value="P:axonemal dynein complex assembly"/>
    <property type="evidence" value="ECO:0007669"/>
    <property type="project" value="TreeGrafter"/>
</dbReference>
<dbReference type="AlphaFoldDB" id="T1GAD0"/>
<dbReference type="Proteomes" id="UP000015102">
    <property type="component" value="Unassembled WGS sequence"/>
</dbReference>
<dbReference type="InterPro" id="IPR019734">
    <property type="entry name" value="TPR_rpt"/>
</dbReference>